<dbReference type="RefSeq" id="WP_095881863.1">
    <property type="nucleotide sequence ID" value="NZ_NTHN02000069.1"/>
</dbReference>
<dbReference type="GO" id="GO:0006004">
    <property type="term" value="P:fucose metabolic process"/>
    <property type="evidence" value="ECO:0007669"/>
    <property type="project" value="TreeGrafter"/>
</dbReference>
<comment type="catalytic activity">
    <reaction evidence="3">
        <text>alpha-L-fucose = beta-L-fucose</text>
        <dbReference type="Rhea" id="RHEA:25580"/>
        <dbReference type="ChEBI" id="CHEBI:42548"/>
        <dbReference type="ChEBI" id="CHEBI:42589"/>
        <dbReference type="EC" id="5.1.3.29"/>
    </reaction>
</comment>
<name>A0A2A3JYQ3_9RHOB</name>
<dbReference type="GO" id="GO:0042806">
    <property type="term" value="F:fucose binding"/>
    <property type="evidence" value="ECO:0007669"/>
    <property type="project" value="TreeGrafter"/>
</dbReference>
<gene>
    <name evidence="4" type="ORF">CLG85_023520</name>
    <name evidence="5" type="ORF">CLG85_08415</name>
</gene>
<reference evidence="6" key="2">
    <citation type="submission" date="2023-07" db="EMBL/GenBank/DDBJ databases">
        <title>Yangia mangrovi SAOS 153D genome.</title>
        <authorList>
            <person name="Verma A."/>
            <person name="Pal Y."/>
            <person name="Sundharam S."/>
            <person name="Bisht B."/>
            <person name="Srinivasan K."/>
        </authorList>
    </citation>
    <scope>NUCLEOTIDE SEQUENCE [LARGE SCALE GENOMIC DNA]</scope>
    <source>
        <strain evidence="6">SAOS 153D</strain>
    </source>
</reference>
<evidence type="ECO:0000313" key="5">
    <source>
        <dbReference type="EMBL" id="PBD19604.1"/>
    </source>
</evidence>
<dbReference type="EMBL" id="NTHN02000069">
    <property type="protein sequence ID" value="MCT4373103.1"/>
    <property type="molecule type" value="Genomic_DNA"/>
</dbReference>
<dbReference type="InterPro" id="IPR007721">
    <property type="entry name" value="RbsD_FucU"/>
</dbReference>
<dbReference type="Proteomes" id="UP000217448">
    <property type="component" value="Unassembled WGS sequence"/>
</dbReference>
<sequence length="140" mass="15438">MLKIIDPLLTGELLAILRDMGHGDEIVLVDANFPAARVAQRLVRLPGIGIDRAAEAILSLFPLDDFVEAPAAVMACPDGRPEIFDIFDSLLVEAEGTPVTVEEIDRFDFYDRTKEAYAVIATGERRLYANLILKKGVLRV</sequence>
<evidence type="ECO:0000256" key="1">
    <source>
        <dbReference type="ARBA" id="ARBA00000223"/>
    </source>
</evidence>
<dbReference type="Gene3D" id="3.40.1650.10">
    <property type="entry name" value="RbsD-like domain"/>
    <property type="match status" value="1"/>
</dbReference>
<keyword evidence="2" id="KW-0413">Isomerase</keyword>
<dbReference type="GO" id="GO:0062193">
    <property type="term" value="F:D-ribose pyranase activity"/>
    <property type="evidence" value="ECO:0007669"/>
    <property type="project" value="UniProtKB-EC"/>
</dbReference>
<dbReference type="PANTHER" id="PTHR31690">
    <property type="entry name" value="FUCOSE MUTAROTASE"/>
    <property type="match status" value="1"/>
</dbReference>
<reference evidence="5" key="1">
    <citation type="submission" date="2017-09" db="EMBL/GenBank/DDBJ databases">
        <title>Yangia sp. SAOS 153D whole genome sequencing.</title>
        <authorList>
            <person name="Verma A."/>
            <person name="Krishnamurthi S."/>
        </authorList>
    </citation>
    <scope>NUCLEOTIDE SEQUENCE [LARGE SCALE GENOMIC DNA]</scope>
    <source>
        <strain evidence="5">SAOS 153D</strain>
    </source>
</reference>
<protein>
    <submittedName>
        <fullName evidence="5">Ribose ABC transporter</fullName>
    </submittedName>
</protein>
<evidence type="ECO:0000256" key="3">
    <source>
        <dbReference type="ARBA" id="ARBA00036324"/>
    </source>
</evidence>
<evidence type="ECO:0000256" key="2">
    <source>
        <dbReference type="ARBA" id="ARBA00023235"/>
    </source>
</evidence>
<reference evidence="4" key="3">
    <citation type="submission" date="2024-05" db="EMBL/GenBank/DDBJ databases">
        <title>Yangia mangrovi SAOS 153D genome.</title>
        <authorList>
            <person name="Verma A."/>
            <person name="Pal Y."/>
            <person name="Sundharam S."/>
            <person name="Bisht B."/>
            <person name="Srinivasan K."/>
        </authorList>
    </citation>
    <scope>NUCLEOTIDE SEQUENCE</scope>
    <source>
        <strain evidence="4">SAOS 153D</strain>
    </source>
</reference>
<dbReference type="SUPFAM" id="SSF102546">
    <property type="entry name" value="RbsD-like"/>
    <property type="match status" value="1"/>
</dbReference>
<evidence type="ECO:0000313" key="4">
    <source>
        <dbReference type="EMBL" id="MCT4373103.1"/>
    </source>
</evidence>
<dbReference type="AlphaFoldDB" id="A0A2A3JYQ3"/>
<dbReference type="InterPro" id="IPR050443">
    <property type="entry name" value="RbsD/FucU_mutarotase"/>
</dbReference>
<dbReference type="GO" id="GO:0036373">
    <property type="term" value="F:L-fucose mutarotase activity"/>
    <property type="evidence" value="ECO:0007669"/>
    <property type="project" value="UniProtKB-EC"/>
</dbReference>
<dbReference type="Pfam" id="PF05025">
    <property type="entry name" value="RbsD_FucU"/>
    <property type="match status" value="1"/>
</dbReference>
<evidence type="ECO:0000313" key="6">
    <source>
        <dbReference type="Proteomes" id="UP000217448"/>
    </source>
</evidence>
<accession>A0A2A3JYQ3</accession>
<dbReference type="EMBL" id="NTHN01000114">
    <property type="protein sequence ID" value="PBD19604.1"/>
    <property type="molecule type" value="Genomic_DNA"/>
</dbReference>
<dbReference type="OrthoDB" id="7947972at2"/>
<organism evidence="5">
    <name type="scientific">Alloyangia mangrovi</name>
    <dbReference type="NCBI Taxonomy" id="1779329"/>
    <lineage>
        <taxon>Bacteria</taxon>
        <taxon>Pseudomonadati</taxon>
        <taxon>Pseudomonadota</taxon>
        <taxon>Alphaproteobacteria</taxon>
        <taxon>Rhodobacterales</taxon>
        <taxon>Roseobacteraceae</taxon>
        <taxon>Alloyangia</taxon>
    </lineage>
</organism>
<comment type="caution">
    <text evidence="5">The sequence shown here is derived from an EMBL/GenBank/DDBJ whole genome shotgun (WGS) entry which is preliminary data.</text>
</comment>
<dbReference type="InterPro" id="IPR023750">
    <property type="entry name" value="RbsD-like_sf"/>
</dbReference>
<keyword evidence="6" id="KW-1185">Reference proteome</keyword>
<comment type="catalytic activity">
    <reaction evidence="1">
        <text>beta-D-ribopyranose = beta-D-ribofuranose</text>
        <dbReference type="Rhea" id="RHEA:25432"/>
        <dbReference type="ChEBI" id="CHEBI:27476"/>
        <dbReference type="ChEBI" id="CHEBI:47002"/>
        <dbReference type="EC" id="5.4.99.62"/>
    </reaction>
</comment>
<dbReference type="PANTHER" id="PTHR31690:SF4">
    <property type="entry name" value="FUCOSE MUTAROTASE"/>
    <property type="match status" value="1"/>
</dbReference>
<proteinExistence type="predicted"/>